<feature type="transmembrane region" description="Helical" evidence="1">
    <location>
        <begin position="155"/>
        <end position="176"/>
    </location>
</feature>
<keyword evidence="1" id="KW-1133">Transmembrane helix</keyword>
<sequence length="283" mass="31271">MASTTQRFQGLDTLRYVRLMLLVVPLLLVVAIVIYGIVNHRIEDSLSSYYLGPARDLFVAMLVTTGALLVVYSGEALEDYALNLAGFYAMFVALVPTKLGETLSTLPPDDQSKLILSVRVAIIAVLVVSAAFVWLGFKTSRTPHTALMHSKLTKILGLISTGLLVAFIVLLLWRAFEGKTFAWVHASAAFLLIFSMGIAIASHLGHVPMCHEDTSGGKPNRYRIILGLMALGLIAWPILLIAGVEEALFIVEWFQISLFAYFWYLESRRLWDPTTGPNSLISR</sequence>
<proteinExistence type="predicted"/>
<dbReference type="EMBL" id="CP125942">
    <property type="protein sequence ID" value="XAO46767.1"/>
    <property type="molecule type" value="Genomic_DNA"/>
</dbReference>
<evidence type="ECO:0000313" key="3">
    <source>
        <dbReference type="Proteomes" id="UP001486888"/>
    </source>
</evidence>
<gene>
    <name evidence="2" type="ORF">QMQ05_04340</name>
</gene>
<dbReference type="KEGG" id="gey:QMQ05_04340"/>
<accession>A0AAU6WG16</accession>
<feature type="transmembrane region" description="Helical" evidence="1">
    <location>
        <begin position="57"/>
        <end position="73"/>
    </location>
</feature>
<keyword evidence="1" id="KW-0472">Membrane</keyword>
<evidence type="ECO:0000256" key="1">
    <source>
        <dbReference type="SAM" id="Phobius"/>
    </source>
</evidence>
<dbReference type="RefSeq" id="WP_345473328.1">
    <property type="nucleotide sequence ID" value="NZ_CP125942.1"/>
</dbReference>
<feature type="transmembrane region" description="Helical" evidence="1">
    <location>
        <begin position="80"/>
        <end position="96"/>
    </location>
</feature>
<keyword evidence="1" id="KW-0812">Transmembrane</keyword>
<feature type="transmembrane region" description="Helical" evidence="1">
    <location>
        <begin position="222"/>
        <end position="241"/>
    </location>
</feature>
<feature type="transmembrane region" description="Helical" evidence="1">
    <location>
        <begin position="116"/>
        <end position="135"/>
    </location>
</feature>
<dbReference type="Proteomes" id="UP001486888">
    <property type="component" value="Chromosome"/>
</dbReference>
<keyword evidence="3" id="KW-1185">Reference proteome</keyword>
<organism evidence="2 3">
    <name type="scientific">Glutamicibacter ectropisis</name>
    <dbReference type="NCBI Taxonomy" id="3046593"/>
    <lineage>
        <taxon>Bacteria</taxon>
        <taxon>Bacillati</taxon>
        <taxon>Actinomycetota</taxon>
        <taxon>Actinomycetes</taxon>
        <taxon>Micrococcales</taxon>
        <taxon>Micrococcaceae</taxon>
        <taxon>Glutamicibacter</taxon>
    </lineage>
</organism>
<feature type="transmembrane region" description="Helical" evidence="1">
    <location>
        <begin position="16"/>
        <end position="37"/>
    </location>
</feature>
<feature type="transmembrane region" description="Helical" evidence="1">
    <location>
        <begin position="182"/>
        <end position="201"/>
    </location>
</feature>
<name>A0AAU6WG16_9MICC</name>
<dbReference type="AlphaFoldDB" id="A0AAU6WG16"/>
<reference evidence="2 3" key="1">
    <citation type="submission" date="2023-05" db="EMBL/GenBank/DDBJ databases">
        <title>Glutamicibacter sp. B1, complete genome.</title>
        <authorList>
            <person name="Long Y.H."/>
            <person name="Fang T."/>
            <person name="Li X.Y."/>
        </authorList>
    </citation>
    <scope>NUCLEOTIDE SEQUENCE [LARGE SCALE GENOMIC DNA]</scope>
    <source>
        <strain evidence="2 3">B1</strain>
    </source>
</reference>
<protein>
    <recommendedName>
        <fullName evidence="4">DUF998 domain-containing protein</fullName>
    </recommendedName>
</protein>
<evidence type="ECO:0008006" key="4">
    <source>
        <dbReference type="Google" id="ProtNLM"/>
    </source>
</evidence>
<evidence type="ECO:0000313" key="2">
    <source>
        <dbReference type="EMBL" id="XAO46767.1"/>
    </source>
</evidence>
<feature type="transmembrane region" description="Helical" evidence="1">
    <location>
        <begin position="247"/>
        <end position="265"/>
    </location>
</feature>